<evidence type="ECO:0000313" key="6">
    <source>
        <dbReference type="EMBL" id="MFC3098340.1"/>
    </source>
</evidence>
<evidence type="ECO:0000313" key="7">
    <source>
        <dbReference type="Proteomes" id="UP001595456"/>
    </source>
</evidence>
<dbReference type="Gene3D" id="1.25.40.80">
    <property type="match status" value="1"/>
</dbReference>
<keyword evidence="2" id="KW-0285">Flavoprotein</keyword>
<dbReference type="PANTHER" id="PTHR11455:SF9">
    <property type="entry name" value="CRYPTOCHROME CIRCADIAN CLOCK 5 ISOFORM X1"/>
    <property type="match status" value="1"/>
</dbReference>
<sequence>MTIQTPVRAPAQSLFPPTRAAALERLAAFVPQAGRAYAEWRNTDSGPGAASAVSRLSPYIRHRLLAEEEVVSAVLARHSLQAAEKYVQEVLWRTYWKGWLEMRPQVWTRYLAQREADQAALRNPIMLAAAQSGATGIEGFDDWARELLATGYLHNHARMWFASIWIFTLRLPWTLGADFFLRHLLDADAASNTLSWRWVAGLQTPGKTYLATADNIARYTKGRFAPAGLATEAEALTEEPLGKPQALPRRETPDPDAPALLLVTPEDMWPEWLSRSETNGGRPTFAGALVVDDDTLVWGSRARRFAVDAATDCARAIAADAGLAVEQAARLDAATLLAAARAAGARQIVTPYAPIGQVAAALERLAPALAAEGIALRRPRRAWDETFWPHATKGFFPFKERIPEGLRALGIG</sequence>
<protein>
    <submittedName>
        <fullName evidence="6">FAD-binding domain-containing protein</fullName>
    </submittedName>
</protein>
<organism evidence="6 7">
    <name type="scientific">Alteraurantiacibacter palmitatis</name>
    <dbReference type="NCBI Taxonomy" id="2054628"/>
    <lineage>
        <taxon>Bacteria</taxon>
        <taxon>Pseudomonadati</taxon>
        <taxon>Pseudomonadota</taxon>
        <taxon>Alphaproteobacteria</taxon>
        <taxon>Sphingomonadales</taxon>
        <taxon>Erythrobacteraceae</taxon>
        <taxon>Alteraurantiacibacter</taxon>
    </lineage>
</organism>
<keyword evidence="3" id="KW-0274">FAD</keyword>
<dbReference type="InterPro" id="IPR005101">
    <property type="entry name" value="Cryptochr/Photolyase_FAD-bd"/>
</dbReference>
<proteinExistence type="predicted"/>
<evidence type="ECO:0000256" key="1">
    <source>
        <dbReference type="ARBA" id="ARBA00001974"/>
    </source>
</evidence>
<dbReference type="Pfam" id="PF03441">
    <property type="entry name" value="FAD_binding_7"/>
    <property type="match status" value="1"/>
</dbReference>
<evidence type="ECO:0000256" key="3">
    <source>
        <dbReference type="ARBA" id="ARBA00022827"/>
    </source>
</evidence>
<comment type="caution">
    <text evidence="6">The sequence shown here is derived from an EMBL/GenBank/DDBJ whole genome shotgun (WGS) entry which is preliminary data.</text>
</comment>
<dbReference type="Proteomes" id="UP001595456">
    <property type="component" value="Unassembled WGS sequence"/>
</dbReference>
<accession>A0ABV7EA96</accession>
<evidence type="ECO:0000256" key="2">
    <source>
        <dbReference type="ARBA" id="ARBA00022630"/>
    </source>
</evidence>
<feature type="domain" description="Cryptochrome/DNA photolyase FAD-binding" evidence="5">
    <location>
        <begin position="87"/>
        <end position="210"/>
    </location>
</feature>
<dbReference type="RefSeq" id="WP_336926915.1">
    <property type="nucleotide sequence ID" value="NZ_JBANRO010000010.1"/>
</dbReference>
<dbReference type="InterPro" id="IPR002081">
    <property type="entry name" value="Cryptochrome/DNA_photolyase_1"/>
</dbReference>
<comment type="cofactor">
    <cofactor evidence="1">
        <name>FAD</name>
        <dbReference type="ChEBI" id="CHEBI:57692"/>
    </cofactor>
</comment>
<feature type="region of interest" description="Disordered" evidence="4">
    <location>
        <begin position="235"/>
        <end position="257"/>
    </location>
</feature>
<keyword evidence="7" id="KW-1185">Reference proteome</keyword>
<dbReference type="InterPro" id="IPR036134">
    <property type="entry name" value="Crypto/Photolyase_FAD-like_sf"/>
</dbReference>
<evidence type="ECO:0000259" key="5">
    <source>
        <dbReference type="Pfam" id="PF03441"/>
    </source>
</evidence>
<evidence type="ECO:0000256" key="4">
    <source>
        <dbReference type="SAM" id="MobiDB-lite"/>
    </source>
</evidence>
<gene>
    <name evidence="6" type="ORF">ACFODU_11110</name>
</gene>
<reference evidence="7" key="1">
    <citation type="journal article" date="2019" name="Int. J. Syst. Evol. Microbiol.">
        <title>The Global Catalogue of Microorganisms (GCM) 10K type strain sequencing project: providing services to taxonomists for standard genome sequencing and annotation.</title>
        <authorList>
            <consortium name="The Broad Institute Genomics Platform"/>
            <consortium name="The Broad Institute Genome Sequencing Center for Infectious Disease"/>
            <person name="Wu L."/>
            <person name="Ma J."/>
        </authorList>
    </citation>
    <scope>NUCLEOTIDE SEQUENCE [LARGE SCALE GENOMIC DNA]</scope>
    <source>
        <strain evidence="7">KCTC 52607</strain>
    </source>
</reference>
<name>A0ABV7EA96_9SPHN</name>
<dbReference type="PANTHER" id="PTHR11455">
    <property type="entry name" value="CRYPTOCHROME"/>
    <property type="match status" value="1"/>
</dbReference>
<dbReference type="SUPFAM" id="SSF48173">
    <property type="entry name" value="Cryptochrome/photolyase FAD-binding domain"/>
    <property type="match status" value="1"/>
</dbReference>
<dbReference type="Gene3D" id="1.10.579.10">
    <property type="entry name" value="DNA Cyclobutane Dipyrimidine Photolyase, subunit A, domain 3"/>
    <property type="match status" value="1"/>
</dbReference>
<dbReference type="EMBL" id="JBHRST010000018">
    <property type="protein sequence ID" value="MFC3098340.1"/>
    <property type="molecule type" value="Genomic_DNA"/>
</dbReference>